<evidence type="ECO:0000313" key="2">
    <source>
        <dbReference type="EMBL" id="KAF4042898.1"/>
    </source>
</evidence>
<sequence>MRSGQMSSKSSVPDDWMPVSKRWRVSSGPAPKASTTLPCRHCTPRTLSLGPMNVRCRVSRIRPIARARRLLRTTNNSLSRRKASRRPQFANNEQWCYLDYFQRKQERDGFTITKRALSPTESTPGRIAGLNARVDQLHGLSASYLVDVLPNPKGLRVVFHAWFNVEESADKRTTSRRRSDETTSSNTSSSDNPRRHSFGYGETSKHKAQLRRLLAMAHGVTKLPELIRRRRFGVQIPAKIS</sequence>
<name>A0A833SZJ7_PHYIN</name>
<feature type="region of interest" description="Disordered" evidence="1">
    <location>
        <begin position="170"/>
        <end position="203"/>
    </location>
</feature>
<dbReference type="PANTHER" id="PTHR43102">
    <property type="entry name" value="SLR1143 PROTEIN"/>
    <property type="match status" value="1"/>
</dbReference>
<dbReference type="AlphaFoldDB" id="A0A833SZJ7"/>
<feature type="compositionally biased region" description="Basic and acidic residues" evidence="1">
    <location>
        <begin position="170"/>
        <end position="181"/>
    </location>
</feature>
<proteinExistence type="predicted"/>
<evidence type="ECO:0000313" key="3">
    <source>
        <dbReference type="Proteomes" id="UP000602510"/>
    </source>
</evidence>
<evidence type="ECO:0000256" key="1">
    <source>
        <dbReference type="SAM" id="MobiDB-lite"/>
    </source>
</evidence>
<comment type="caution">
    <text evidence="2">The sequence shown here is derived from an EMBL/GenBank/DDBJ whole genome shotgun (WGS) entry which is preliminary data.</text>
</comment>
<gene>
    <name evidence="2" type="ORF">GN244_ATG04817</name>
</gene>
<accession>A0A833SZJ7</accession>
<reference evidence="2" key="1">
    <citation type="submission" date="2020-04" db="EMBL/GenBank/DDBJ databases">
        <title>Hybrid Assembly of Korean Phytophthora infestans isolates.</title>
        <authorList>
            <person name="Prokchorchik M."/>
            <person name="Lee Y."/>
            <person name="Seo J."/>
            <person name="Cho J.-H."/>
            <person name="Park Y.-E."/>
            <person name="Jang D.-C."/>
            <person name="Im J.-S."/>
            <person name="Choi J.-G."/>
            <person name="Park H.-J."/>
            <person name="Lee G.-B."/>
            <person name="Lee Y.-G."/>
            <person name="Hong S.-Y."/>
            <person name="Cho K."/>
            <person name="Sohn K.H."/>
        </authorList>
    </citation>
    <scope>NUCLEOTIDE SEQUENCE</scope>
    <source>
        <strain evidence="2">KR_1_A1</strain>
    </source>
</reference>
<dbReference type="PANTHER" id="PTHR43102:SF2">
    <property type="entry name" value="GAF DOMAIN-CONTAINING PROTEIN"/>
    <property type="match status" value="1"/>
</dbReference>
<dbReference type="Proteomes" id="UP000602510">
    <property type="component" value="Unassembled WGS sequence"/>
</dbReference>
<keyword evidence="3" id="KW-1185">Reference proteome</keyword>
<organism evidence="2 3">
    <name type="scientific">Phytophthora infestans</name>
    <name type="common">Potato late blight agent</name>
    <name type="synonym">Botrytis infestans</name>
    <dbReference type="NCBI Taxonomy" id="4787"/>
    <lineage>
        <taxon>Eukaryota</taxon>
        <taxon>Sar</taxon>
        <taxon>Stramenopiles</taxon>
        <taxon>Oomycota</taxon>
        <taxon>Peronosporomycetes</taxon>
        <taxon>Peronosporales</taxon>
        <taxon>Peronosporaceae</taxon>
        <taxon>Phytophthora</taxon>
    </lineage>
</organism>
<feature type="compositionally biased region" description="Low complexity" evidence="1">
    <location>
        <begin position="182"/>
        <end position="191"/>
    </location>
</feature>
<protein>
    <submittedName>
        <fullName evidence="2">Uncharacterized protein</fullName>
    </submittedName>
</protein>
<dbReference type="EMBL" id="WSZM01000095">
    <property type="protein sequence ID" value="KAF4042898.1"/>
    <property type="molecule type" value="Genomic_DNA"/>
</dbReference>